<dbReference type="EMBL" id="JAYKXN010000001">
    <property type="protein sequence ID" value="KAK7317956.1"/>
    <property type="molecule type" value="Genomic_DNA"/>
</dbReference>
<evidence type="ECO:0000313" key="3">
    <source>
        <dbReference type="Proteomes" id="UP001359559"/>
    </source>
</evidence>
<dbReference type="PANTHER" id="PTHR31721:SF3">
    <property type="entry name" value="EXPRESSED PROTEIN"/>
    <property type="match status" value="1"/>
</dbReference>
<proteinExistence type="predicted"/>
<dbReference type="PANTHER" id="PTHR31721">
    <property type="entry name" value="OS06G0710300 PROTEIN"/>
    <property type="match status" value="1"/>
</dbReference>
<organism evidence="2 3">
    <name type="scientific">Clitoria ternatea</name>
    <name type="common">Butterfly pea</name>
    <dbReference type="NCBI Taxonomy" id="43366"/>
    <lineage>
        <taxon>Eukaryota</taxon>
        <taxon>Viridiplantae</taxon>
        <taxon>Streptophyta</taxon>
        <taxon>Embryophyta</taxon>
        <taxon>Tracheophyta</taxon>
        <taxon>Spermatophyta</taxon>
        <taxon>Magnoliopsida</taxon>
        <taxon>eudicotyledons</taxon>
        <taxon>Gunneridae</taxon>
        <taxon>Pentapetalae</taxon>
        <taxon>rosids</taxon>
        <taxon>fabids</taxon>
        <taxon>Fabales</taxon>
        <taxon>Fabaceae</taxon>
        <taxon>Papilionoideae</taxon>
        <taxon>50 kb inversion clade</taxon>
        <taxon>NPAAA clade</taxon>
        <taxon>indigoferoid/millettioid clade</taxon>
        <taxon>Phaseoleae</taxon>
        <taxon>Clitoria</taxon>
    </lineage>
</organism>
<evidence type="ECO:0000256" key="1">
    <source>
        <dbReference type="SAM" id="Phobius"/>
    </source>
</evidence>
<keyword evidence="1" id="KW-0812">Transmembrane</keyword>
<gene>
    <name evidence="2" type="ORF">RJT34_02611</name>
</gene>
<keyword evidence="1" id="KW-1133">Transmembrane helix</keyword>
<dbReference type="AlphaFoldDB" id="A0AAN9KJA8"/>
<dbReference type="Proteomes" id="UP001359559">
    <property type="component" value="Unassembled WGS sequence"/>
</dbReference>
<protein>
    <submittedName>
        <fullName evidence="2">Uncharacterized protein</fullName>
    </submittedName>
</protein>
<keyword evidence="3" id="KW-1185">Reference proteome</keyword>
<feature type="transmembrane region" description="Helical" evidence="1">
    <location>
        <begin position="72"/>
        <end position="92"/>
    </location>
</feature>
<sequence>MCRVPKKTGRGGGCEGYHPPHSHVTTDGSLLGSVLCFVEGCLIVIDSYARYFHILSQRLDPVHLMRQLIEAIDMFLVGSALLVFGMGLYAMFVGSSNETGPRLSGSNLLGLFYMKSMAQAKGKVGHAVMMIVQAGVIEKLKDIPLVTSLDLACFAAAVLTSSALSTSLISLQY</sequence>
<name>A0AAN9KJA8_CLITE</name>
<keyword evidence="1" id="KW-0472">Membrane</keyword>
<dbReference type="Pfam" id="PF03350">
    <property type="entry name" value="UPF0114"/>
    <property type="match status" value="1"/>
</dbReference>
<feature type="transmembrane region" description="Helical" evidence="1">
    <location>
        <begin position="149"/>
        <end position="171"/>
    </location>
</feature>
<evidence type="ECO:0000313" key="2">
    <source>
        <dbReference type="EMBL" id="KAK7317956.1"/>
    </source>
</evidence>
<accession>A0AAN9KJA8</accession>
<comment type="caution">
    <text evidence="2">The sequence shown here is derived from an EMBL/GenBank/DDBJ whole genome shotgun (WGS) entry which is preliminary data.</text>
</comment>
<reference evidence="2 3" key="1">
    <citation type="submission" date="2024-01" db="EMBL/GenBank/DDBJ databases">
        <title>The genomes of 5 underutilized Papilionoideae crops provide insights into root nodulation and disease resistance.</title>
        <authorList>
            <person name="Yuan L."/>
        </authorList>
    </citation>
    <scope>NUCLEOTIDE SEQUENCE [LARGE SCALE GENOMIC DNA]</scope>
    <source>
        <strain evidence="2">LY-2023</strain>
        <tissue evidence="2">Leaf</tissue>
    </source>
</reference>
<dbReference type="InterPro" id="IPR005134">
    <property type="entry name" value="UPF0114"/>
</dbReference>